<dbReference type="InterPro" id="IPR011990">
    <property type="entry name" value="TPR-like_helical_dom_sf"/>
</dbReference>
<gene>
    <name evidence="3" type="ORF">BRENAR_LOCUS385</name>
</gene>
<dbReference type="OrthoDB" id="124397at2759"/>
<comment type="subcellular location">
    <subcellularLocation>
        <location evidence="2">Endoplasmic reticulum membrane</location>
        <topology evidence="2">Peripheral membrane protein</topology>
        <orientation evidence="2">Cytoplasmic side</orientation>
    </subcellularLocation>
</comment>
<organism evidence="3 4">
    <name type="scientific">Brettanomyces naardenensis</name>
    <name type="common">Yeast</name>
    <dbReference type="NCBI Taxonomy" id="13370"/>
    <lineage>
        <taxon>Eukaryota</taxon>
        <taxon>Fungi</taxon>
        <taxon>Dikarya</taxon>
        <taxon>Ascomycota</taxon>
        <taxon>Saccharomycotina</taxon>
        <taxon>Pichiomycetes</taxon>
        <taxon>Pichiales</taxon>
        <taxon>Pichiaceae</taxon>
        <taxon>Brettanomyces</taxon>
    </lineage>
</organism>
<comment type="similarity">
    <text evidence="2">Belongs to the EMC2 family.</text>
</comment>
<keyword evidence="4" id="KW-1185">Reference proteome</keyword>
<reference evidence="3 4" key="1">
    <citation type="submission" date="2018-12" db="EMBL/GenBank/DDBJ databases">
        <authorList>
            <person name="Tiukova I."/>
            <person name="Dainat J."/>
        </authorList>
    </citation>
    <scope>NUCLEOTIDE SEQUENCE [LARGE SCALE GENOMIC DNA]</scope>
</reference>
<dbReference type="InParanoid" id="A0A448YFJ4"/>
<dbReference type="InterPro" id="IPR039856">
    <property type="entry name" value="EMC2-like"/>
</dbReference>
<comment type="subunit">
    <text evidence="2">Component of the ER membrane protein complex (EMC).</text>
</comment>
<keyword evidence="1" id="KW-0802">TPR repeat</keyword>
<comment type="function">
    <text evidence="2">Part of the endoplasmic reticulum membrane protein complex (EMC) that enables the energy-independent insertion into endoplasmic reticulum membranes of newly synthesized membrane proteins.</text>
</comment>
<dbReference type="FunCoup" id="A0A448YFJ4">
    <property type="interactions" value="189"/>
</dbReference>
<accession>A0A448YFJ4</accession>
<keyword evidence="2" id="KW-0256">Endoplasmic reticulum</keyword>
<dbReference type="STRING" id="13370.A0A448YFJ4"/>
<dbReference type="AlphaFoldDB" id="A0A448YFJ4"/>
<dbReference type="Gene3D" id="1.25.40.10">
    <property type="entry name" value="Tetratricopeptide repeat domain"/>
    <property type="match status" value="1"/>
</dbReference>
<evidence type="ECO:0000313" key="4">
    <source>
        <dbReference type="Proteomes" id="UP000290900"/>
    </source>
</evidence>
<dbReference type="SUPFAM" id="SSF48452">
    <property type="entry name" value="TPR-like"/>
    <property type="match status" value="1"/>
</dbReference>
<keyword evidence="2" id="KW-0472">Membrane</keyword>
<dbReference type="PANTHER" id="PTHR12760">
    <property type="entry name" value="TETRATRICOPEPTIDE REPEAT PROTEIN"/>
    <property type="match status" value="1"/>
</dbReference>
<evidence type="ECO:0000256" key="2">
    <source>
        <dbReference type="RuleBase" id="RU367091"/>
    </source>
</evidence>
<dbReference type="Proteomes" id="UP000290900">
    <property type="component" value="Unassembled WGS sequence"/>
</dbReference>
<sequence>MSLDVRQQLLNYSLSRRHLSLPPEHLASLYEVCTQFVGSPSNFGQLDKIEQNSVLLLQLQLSLLTCHDIEAKAILEKLTDLVNDDRLVSSESQWLIYWRSVYLQCQSENGNIEKGDLPTDPIFEYLNQASAKFIKDSNRRIGTSLGATGDPARLRSPEDLYMLKKRKAALFSYGKDNRKYAEKLLELIDLRPLDLENWCELAEVYLASGELEKCHCCYLEVLIGVPFAYNIWARLGEVCLLLDRVARDGGNGKKGSSRDSGEQLKNAVRHFSRSIELCDMYARGWSGLYVALKRLLVTGEKVGEAYSQLQDIAERKLRQMVLEKQTNESEITNIKWILERET</sequence>
<name>A0A448YFJ4_BRENA</name>
<proteinExistence type="inferred from homology"/>
<dbReference type="EMBL" id="CAACVR010000001">
    <property type="protein sequence ID" value="VEU19648.1"/>
    <property type="molecule type" value="Genomic_DNA"/>
</dbReference>
<dbReference type="GO" id="GO:0072546">
    <property type="term" value="C:EMC complex"/>
    <property type="evidence" value="ECO:0007669"/>
    <property type="project" value="UniProtKB-UniRule"/>
</dbReference>
<evidence type="ECO:0000256" key="1">
    <source>
        <dbReference type="ARBA" id="ARBA00022803"/>
    </source>
</evidence>
<protein>
    <recommendedName>
        <fullName evidence="2">ER membrane protein complex subunit 2</fullName>
    </recommendedName>
</protein>
<evidence type="ECO:0000313" key="3">
    <source>
        <dbReference type="EMBL" id="VEU19648.1"/>
    </source>
</evidence>